<dbReference type="InterPro" id="IPR006171">
    <property type="entry name" value="TOPRIM_dom"/>
</dbReference>
<dbReference type="Gene3D" id="2.70.20.10">
    <property type="entry name" value="Topoisomerase I, domain 3"/>
    <property type="match status" value="1"/>
</dbReference>
<evidence type="ECO:0000259" key="2">
    <source>
        <dbReference type="PROSITE" id="PS50880"/>
    </source>
</evidence>
<feature type="domain" description="Toprim" evidence="2">
    <location>
        <begin position="3"/>
        <end position="127"/>
    </location>
</feature>
<dbReference type="Gene3D" id="3.40.50.140">
    <property type="match status" value="1"/>
</dbReference>
<keyword evidence="1 4" id="KW-0413">Isomerase</keyword>
<accession>A0A3B0SMQ0</accession>
<dbReference type="AlphaFoldDB" id="A0A3B0SMQ0"/>
<dbReference type="SMART" id="SM00436">
    <property type="entry name" value="TOP1Bc"/>
    <property type="match status" value="1"/>
</dbReference>
<organism evidence="4">
    <name type="scientific">hydrothermal vent metagenome</name>
    <dbReference type="NCBI Taxonomy" id="652676"/>
    <lineage>
        <taxon>unclassified sequences</taxon>
        <taxon>metagenomes</taxon>
        <taxon>ecological metagenomes</taxon>
    </lineage>
</organism>
<feature type="domain" description="Topo IA-type catalytic" evidence="3">
    <location>
        <begin position="142"/>
        <end position="334"/>
    </location>
</feature>
<name>A0A3B0SMQ0_9ZZZZ</name>
<dbReference type="InterPro" id="IPR000380">
    <property type="entry name" value="Topo_IA"/>
</dbReference>
<sequence length="334" mass="37241">MTKKLVIVESPAKARTISGYLGDDFIVESSIGHVRDLPRRAADVPAKFKGEKWANLGVDVENDFHPLYIVPADKKKHVTKLKKLLSGADALYLATDEDREGESIAWHLLEVLKPKVEVKRMVFHEITKSAILEAAENPRELDRRLVDAQETRRILDRLIGYEVSPVLWRKVKQGLSAGRVQSPATRIIVERERERIAFINAGYWGIDGVFSVDGQDFEATLSAVDDERVATGRDFGADGKLATKKRTLLDEAAARTLAGEIPATDISVTSVEAKPFTRRPYPPFRTSTLQQEGGRKLRFGARRTMSAAQSLYEAGFITYMRTDSTQLSDTAIEA</sequence>
<feature type="non-terminal residue" evidence="4">
    <location>
        <position position="334"/>
    </location>
</feature>
<dbReference type="CDD" id="cd03363">
    <property type="entry name" value="TOPRIM_TopoIA_TopoI"/>
    <property type="match status" value="1"/>
</dbReference>
<proteinExistence type="predicted"/>
<dbReference type="SMART" id="SM00493">
    <property type="entry name" value="TOPRIM"/>
    <property type="match status" value="1"/>
</dbReference>
<dbReference type="Pfam" id="PF01751">
    <property type="entry name" value="Toprim"/>
    <property type="match status" value="1"/>
</dbReference>
<dbReference type="PROSITE" id="PS50880">
    <property type="entry name" value="TOPRIM"/>
    <property type="match status" value="1"/>
</dbReference>
<evidence type="ECO:0000259" key="3">
    <source>
        <dbReference type="PROSITE" id="PS52039"/>
    </source>
</evidence>
<dbReference type="PRINTS" id="PR00417">
    <property type="entry name" value="PRTPISMRASEI"/>
</dbReference>
<protein>
    <submittedName>
        <fullName evidence="4">DNA topoisomerase I</fullName>
        <ecNumber evidence="4">5.99.1.2</ecNumber>
    </submittedName>
</protein>
<dbReference type="InterPro" id="IPR013824">
    <property type="entry name" value="Topo_IA_cen_sub1"/>
</dbReference>
<dbReference type="InterPro" id="IPR023405">
    <property type="entry name" value="Topo_IA_core_domain"/>
</dbReference>
<dbReference type="GO" id="GO:0006265">
    <property type="term" value="P:DNA topological change"/>
    <property type="evidence" value="ECO:0007669"/>
    <property type="project" value="InterPro"/>
</dbReference>
<dbReference type="PANTHER" id="PTHR42785">
    <property type="entry name" value="DNA TOPOISOMERASE, TYPE IA, CORE"/>
    <property type="match status" value="1"/>
</dbReference>
<dbReference type="InterPro" id="IPR013825">
    <property type="entry name" value="Topo_IA_cen_sub2"/>
</dbReference>
<reference evidence="4" key="1">
    <citation type="submission" date="2018-06" db="EMBL/GenBank/DDBJ databases">
        <authorList>
            <person name="Zhirakovskaya E."/>
        </authorList>
    </citation>
    <scope>NUCLEOTIDE SEQUENCE</scope>
</reference>
<dbReference type="EMBL" id="UOEK01000323">
    <property type="protein sequence ID" value="VAW05690.1"/>
    <property type="molecule type" value="Genomic_DNA"/>
</dbReference>
<dbReference type="InterPro" id="IPR013497">
    <property type="entry name" value="Topo_IA_cen"/>
</dbReference>
<dbReference type="PANTHER" id="PTHR42785:SF1">
    <property type="entry name" value="DNA TOPOISOMERASE"/>
    <property type="match status" value="1"/>
</dbReference>
<dbReference type="PROSITE" id="PS52039">
    <property type="entry name" value="TOPO_IA_2"/>
    <property type="match status" value="1"/>
</dbReference>
<dbReference type="Gene3D" id="1.10.460.10">
    <property type="entry name" value="Topoisomerase I, domain 2"/>
    <property type="match status" value="1"/>
</dbReference>
<dbReference type="GO" id="GO:0003677">
    <property type="term" value="F:DNA binding"/>
    <property type="evidence" value="ECO:0007669"/>
    <property type="project" value="InterPro"/>
</dbReference>
<dbReference type="PROSITE" id="PS00396">
    <property type="entry name" value="TOPO_IA_1"/>
    <property type="match status" value="1"/>
</dbReference>
<dbReference type="InterPro" id="IPR003601">
    <property type="entry name" value="Topo_IA_2"/>
</dbReference>
<dbReference type="Pfam" id="PF01131">
    <property type="entry name" value="Topoisom_bac"/>
    <property type="match status" value="1"/>
</dbReference>
<dbReference type="GO" id="GO:0003917">
    <property type="term" value="F:DNA topoisomerase type I (single strand cut, ATP-independent) activity"/>
    <property type="evidence" value="ECO:0007669"/>
    <property type="project" value="InterPro"/>
</dbReference>
<gene>
    <name evidence="4" type="ORF">MNBD_ACTINO02-2452</name>
</gene>
<evidence type="ECO:0000313" key="4">
    <source>
        <dbReference type="EMBL" id="VAW05690.1"/>
    </source>
</evidence>
<dbReference type="InterPro" id="IPR034149">
    <property type="entry name" value="TOPRIM_TopoI"/>
</dbReference>
<evidence type="ECO:0000256" key="1">
    <source>
        <dbReference type="ARBA" id="ARBA00023235"/>
    </source>
</evidence>
<dbReference type="SUPFAM" id="SSF56712">
    <property type="entry name" value="Prokaryotic type I DNA topoisomerase"/>
    <property type="match status" value="1"/>
</dbReference>
<dbReference type="InterPro" id="IPR023406">
    <property type="entry name" value="Topo_IA_AS"/>
</dbReference>
<dbReference type="EC" id="5.99.1.2" evidence="4"/>